<organism evidence="15 16">
    <name type="scientific">Aquibacillus albus</name>
    <dbReference type="NCBI Taxonomy" id="1168171"/>
    <lineage>
        <taxon>Bacteria</taxon>
        <taxon>Bacillati</taxon>
        <taxon>Bacillota</taxon>
        <taxon>Bacilli</taxon>
        <taxon>Bacillales</taxon>
        <taxon>Bacillaceae</taxon>
        <taxon>Aquibacillus</taxon>
    </lineage>
</organism>
<evidence type="ECO:0000256" key="11">
    <source>
        <dbReference type="ARBA" id="ARBA00023316"/>
    </source>
</evidence>
<evidence type="ECO:0000256" key="6">
    <source>
        <dbReference type="ARBA" id="ARBA00022670"/>
    </source>
</evidence>
<evidence type="ECO:0000256" key="2">
    <source>
        <dbReference type="ARBA" id="ARBA00004752"/>
    </source>
</evidence>
<dbReference type="RefSeq" id="WP_204497214.1">
    <property type="nucleotide sequence ID" value="NZ_JAFBDR010000001.1"/>
</dbReference>
<evidence type="ECO:0000256" key="10">
    <source>
        <dbReference type="ARBA" id="ARBA00022984"/>
    </source>
</evidence>
<evidence type="ECO:0000256" key="13">
    <source>
        <dbReference type="RuleBase" id="RU004016"/>
    </source>
</evidence>
<dbReference type="EC" id="3.4.16.4" evidence="4"/>
<comment type="caution">
    <text evidence="15">The sequence shown here is derived from an EMBL/GenBank/DDBJ whole genome shotgun (WGS) entry which is preliminary data.</text>
</comment>
<evidence type="ECO:0000256" key="5">
    <source>
        <dbReference type="ARBA" id="ARBA00022645"/>
    </source>
</evidence>
<keyword evidence="5 15" id="KW-0121">Carboxypeptidase</keyword>
<protein>
    <recommendedName>
        <fullName evidence="4">serine-type D-Ala-D-Ala carboxypeptidase</fullName>
        <ecNumber evidence="4">3.4.16.4</ecNumber>
    </recommendedName>
</protein>
<dbReference type="PRINTS" id="PR00725">
    <property type="entry name" value="DADACBPTASE1"/>
</dbReference>
<evidence type="ECO:0000256" key="1">
    <source>
        <dbReference type="ARBA" id="ARBA00003217"/>
    </source>
</evidence>
<dbReference type="Pfam" id="PF00768">
    <property type="entry name" value="Peptidase_S11"/>
    <property type="match status" value="1"/>
</dbReference>
<evidence type="ECO:0000256" key="7">
    <source>
        <dbReference type="ARBA" id="ARBA00022729"/>
    </source>
</evidence>
<proteinExistence type="inferred from homology"/>
<reference evidence="15 16" key="1">
    <citation type="submission" date="2021-01" db="EMBL/GenBank/DDBJ databases">
        <title>Genomic Encyclopedia of Type Strains, Phase IV (KMG-IV): sequencing the most valuable type-strain genomes for metagenomic binning, comparative biology and taxonomic classification.</title>
        <authorList>
            <person name="Goeker M."/>
        </authorList>
    </citation>
    <scope>NUCLEOTIDE SEQUENCE [LARGE SCALE GENOMIC DNA]</scope>
    <source>
        <strain evidence="15 16">DSM 23711</strain>
    </source>
</reference>
<dbReference type="Proteomes" id="UP001296943">
    <property type="component" value="Unassembled WGS sequence"/>
</dbReference>
<dbReference type="InterPro" id="IPR037167">
    <property type="entry name" value="Peptidase_S11_C_sf"/>
</dbReference>
<evidence type="ECO:0000256" key="3">
    <source>
        <dbReference type="ARBA" id="ARBA00007164"/>
    </source>
</evidence>
<dbReference type="Pfam" id="PF07943">
    <property type="entry name" value="PBP5_C"/>
    <property type="match status" value="1"/>
</dbReference>
<evidence type="ECO:0000256" key="9">
    <source>
        <dbReference type="ARBA" id="ARBA00022960"/>
    </source>
</evidence>
<keyword evidence="6" id="KW-0645">Protease</keyword>
<evidence type="ECO:0000259" key="14">
    <source>
        <dbReference type="SMART" id="SM00936"/>
    </source>
</evidence>
<dbReference type="InterPro" id="IPR012338">
    <property type="entry name" value="Beta-lactam/transpept-like"/>
</dbReference>
<comment type="catalytic activity">
    <reaction evidence="12">
        <text>Preferential cleavage: (Ac)2-L-Lys-D-Ala-|-D-Ala. Also transpeptidation of peptidyl-alanyl moieties that are N-acyl substituents of D-alanine.</text>
        <dbReference type="EC" id="3.4.16.4"/>
    </reaction>
</comment>
<keyword evidence="16" id="KW-1185">Reference proteome</keyword>
<keyword evidence="8 15" id="KW-0378">Hydrolase</keyword>
<sequence length="394" mass="43974">MKKIIFPLLTMLFVIFNVAEPILAEEEKDSEQNNQINLAENSQSALLLEKDTGKILFEKNAHEQLPPASMTKIMTLVLIMEALDDGKIKLDEKVRISEHAASMGGSQIFLEAGEEMTVKDLLKGVAVASGNDASVALAERIAGSEEAFVNMMNQKVKELGLENTNFENTTGLPSDNHYSTAYDMGLMAKELLKHEEITDYTSIYDDYLRKGTEDEFWLVNTNKLVKFYDGVDGLKTGYTREAKYCLTATALKDGMRTIAVVMGADTTKKRNSDVTQMLDFAYSQYGTKQLFESKQPVSKLEMIKADKDNIDVVTEDSVSVVYKKGEELEDIETKVTVIKDVELPMKKGSTVGKLEVIKGGKVLSETPLIIMEDVKQAGFFKLFKRSMDEMVKRG</sequence>
<dbReference type="SUPFAM" id="SSF69189">
    <property type="entry name" value="Penicillin-binding protein associated domain"/>
    <property type="match status" value="1"/>
</dbReference>
<comment type="pathway">
    <text evidence="2">Cell wall biogenesis; peptidoglycan biosynthesis.</text>
</comment>
<dbReference type="InterPro" id="IPR001967">
    <property type="entry name" value="Peptidase_S11_N"/>
</dbReference>
<dbReference type="InterPro" id="IPR018044">
    <property type="entry name" value="Peptidase_S11"/>
</dbReference>
<dbReference type="InterPro" id="IPR015956">
    <property type="entry name" value="Peniciliin-bd_prot_C_sf"/>
</dbReference>
<accession>A0ABS2MV60</accession>
<dbReference type="GO" id="GO:0009002">
    <property type="term" value="F:serine-type D-Ala-D-Ala carboxypeptidase activity"/>
    <property type="evidence" value="ECO:0007669"/>
    <property type="project" value="UniProtKB-EC"/>
</dbReference>
<feature type="domain" description="Peptidase S11 D-Ala-D-Ala carboxypeptidase A C-terminal" evidence="14">
    <location>
        <begin position="285"/>
        <end position="376"/>
    </location>
</feature>
<evidence type="ECO:0000313" key="15">
    <source>
        <dbReference type="EMBL" id="MBM7569765.1"/>
    </source>
</evidence>
<dbReference type="PANTHER" id="PTHR21581">
    <property type="entry name" value="D-ALANYL-D-ALANINE CARBOXYPEPTIDASE"/>
    <property type="match status" value="1"/>
</dbReference>
<keyword evidence="11" id="KW-0961">Cell wall biogenesis/degradation</keyword>
<evidence type="ECO:0000256" key="4">
    <source>
        <dbReference type="ARBA" id="ARBA00012448"/>
    </source>
</evidence>
<evidence type="ECO:0000313" key="16">
    <source>
        <dbReference type="Proteomes" id="UP001296943"/>
    </source>
</evidence>
<dbReference type="SUPFAM" id="SSF56601">
    <property type="entry name" value="beta-lactamase/transpeptidase-like"/>
    <property type="match status" value="1"/>
</dbReference>
<comment type="function">
    <text evidence="1">Removes C-terminal D-alanyl residues from sugar-peptide cell wall precursors.</text>
</comment>
<name>A0ABS2MV60_9BACI</name>
<dbReference type="SMART" id="SM00936">
    <property type="entry name" value="PBP5_C"/>
    <property type="match status" value="1"/>
</dbReference>
<dbReference type="Gene3D" id="2.60.410.10">
    <property type="entry name" value="D-Ala-D-Ala carboxypeptidase, C-terminal domain"/>
    <property type="match status" value="1"/>
</dbReference>
<keyword evidence="7" id="KW-0732">Signal</keyword>
<dbReference type="Gene3D" id="3.40.710.10">
    <property type="entry name" value="DD-peptidase/beta-lactamase superfamily"/>
    <property type="match status" value="1"/>
</dbReference>
<keyword evidence="10" id="KW-0573">Peptidoglycan synthesis</keyword>
<keyword evidence="9" id="KW-0133">Cell shape</keyword>
<gene>
    <name evidence="15" type="ORF">JOC48_000234</name>
</gene>
<dbReference type="EMBL" id="JAFBDR010000001">
    <property type="protein sequence ID" value="MBM7569765.1"/>
    <property type="molecule type" value="Genomic_DNA"/>
</dbReference>
<dbReference type="InterPro" id="IPR012907">
    <property type="entry name" value="Peptidase_S11_C"/>
</dbReference>
<comment type="similarity">
    <text evidence="3 13">Belongs to the peptidase S11 family.</text>
</comment>
<evidence type="ECO:0000256" key="8">
    <source>
        <dbReference type="ARBA" id="ARBA00022801"/>
    </source>
</evidence>
<evidence type="ECO:0000256" key="12">
    <source>
        <dbReference type="ARBA" id="ARBA00034000"/>
    </source>
</evidence>
<dbReference type="PANTHER" id="PTHR21581:SF6">
    <property type="entry name" value="TRAFFICKING PROTEIN PARTICLE COMPLEX SUBUNIT 12"/>
    <property type="match status" value="1"/>
</dbReference>